<keyword evidence="1" id="KW-0472">Membrane</keyword>
<dbReference type="Proteomes" id="UP000198981">
    <property type="component" value="Unassembled WGS sequence"/>
</dbReference>
<reference evidence="4" key="1">
    <citation type="submission" date="2016-10" db="EMBL/GenBank/DDBJ databases">
        <authorList>
            <person name="Varghese N."/>
            <person name="Submissions S."/>
        </authorList>
    </citation>
    <scope>NUCLEOTIDE SEQUENCE [LARGE SCALE GENOMIC DNA]</scope>
    <source>
        <strain evidence="4">DSM 45722</strain>
    </source>
</reference>
<evidence type="ECO:0000256" key="1">
    <source>
        <dbReference type="SAM" id="Phobius"/>
    </source>
</evidence>
<sequence length="287" mass="27196">MTTAAHLRRRAGMVTALVGALVVVGAGPALADSSQASATAVGLSTNGNPTASSGTVAASNDGQTPVTTGDPQPALTVLGSQTLITSGTLVQRAVARADGTSAACSGLVGSGGSITIGADGSCTVVNGSGGVSIRLLGGGLPVDIRADAITSRCTASSSGATTAAAALVNARVVVSTALGPTTIPLAAAPAVGAGVSVPGVATLVLNGQTAPQGAGSVRAGALTVNLLTGGVRVDVATSSCGLNVVTLPVPAVPISGWTALAAAVVAGWGVLAARWVRARRPAAGWAA</sequence>
<proteinExistence type="predicted"/>
<keyword evidence="1" id="KW-1133">Transmembrane helix</keyword>
<dbReference type="OrthoDB" id="5194484at2"/>
<feature type="signal peptide" evidence="2">
    <location>
        <begin position="1"/>
        <end position="31"/>
    </location>
</feature>
<keyword evidence="2" id="KW-0732">Signal</keyword>
<evidence type="ECO:0008006" key="5">
    <source>
        <dbReference type="Google" id="ProtNLM"/>
    </source>
</evidence>
<gene>
    <name evidence="3" type="ORF">SAMN03159343_0599</name>
</gene>
<accession>A0A1G4XDB1</accession>
<keyword evidence="1" id="KW-0812">Transmembrane</keyword>
<name>A0A1G4XDB1_9ACTN</name>
<feature type="transmembrane region" description="Helical" evidence="1">
    <location>
        <begin position="254"/>
        <end position="273"/>
    </location>
</feature>
<keyword evidence="4" id="KW-1185">Reference proteome</keyword>
<dbReference type="STRING" id="1960309.SAMN03159343_0599"/>
<dbReference type="EMBL" id="FMUH01000001">
    <property type="protein sequence ID" value="SCX39141.1"/>
    <property type="molecule type" value="Genomic_DNA"/>
</dbReference>
<evidence type="ECO:0000256" key="2">
    <source>
        <dbReference type="SAM" id="SignalP"/>
    </source>
</evidence>
<protein>
    <recommendedName>
        <fullName evidence="5">Neocarzinostatin family protein</fullName>
    </recommendedName>
</protein>
<organism evidence="3 4">
    <name type="scientific">Klenkia marina</name>
    <dbReference type="NCBI Taxonomy" id="1960309"/>
    <lineage>
        <taxon>Bacteria</taxon>
        <taxon>Bacillati</taxon>
        <taxon>Actinomycetota</taxon>
        <taxon>Actinomycetes</taxon>
        <taxon>Geodermatophilales</taxon>
        <taxon>Geodermatophilaceae</taxon>
        <taxon>Klenkia</taxon>
    </lineage>
</organism>
<dbReference type="AlphaFoldDB" id="A0A1G4XDB1"/>
<evidence type="ECO:0000313" key="4">
    <source>
        <dbReference type="Proteomes" id="UP000198981"/>
    </source>
</evidence>
<evidence type="ECO:0000313" key="3">
    <source>
        <dbReference type="EMBL" id="SCX39141.1"/>
    </source>
</evidence>
<feature type="chain" id="PRO_5011477392" description="Neocarzinostatin family protein" evidence="2">
    <location>
        <begin position="32"/>
        <end position="287"/>
    </location>
</feature>
<dbReference type="RefSeq" id="WP_092799484.1">
    <property type="nucleotide sequence ID" value="NZ_FMUH01000001.1"/>
</dbReference>